<evidence type="ECO:0000256" key="11">
    <source>
        <dbReference type="ARBA" id="ARBA00023163"/>
    </source>
</evidence>
<evidence type="ECO:0000256" key="8">
    <source>
        <dbReference type="ARBA" id="ARBA00023015"/>
    </source>
</evidence>
<dbReference type="InterPro" id="IPR042504">
    <property type="entry name" value="Regulatory_protein_E2_N_2"/>
</dbReference>
<dbReference type="GO" id="GO:0003677">
    <property type="term" value="F:DNA binding"/>
    <property type="evidence" value="ECO:0007669"/>
    <property type="project" value="UniProtKB-UniRule"/>
</dbReference>
<feature type="region of interest" description="Disordered" evidence="13">
    <location>
        <begin position="196"/>
        <end position="292"/>
    </location>
</feature>
<keyword evidence="12" id="KW-0832">Ubl conjugation</keyword>
<comment type="PTM">
    <text evidence="12">Sumoylation plays a regulatory role in E2 transcriptional activity.</text>
</comment>
<dbReference type="Gene3D" id="1.10.287.30">
    <property type="entry name" value="E2 (early) protein, N terminal domain, subdomain 1"/>
    <property type="match status" value="1"/>
</dbReference>
<keyword evidence="11 12" id="KW-0804">Transcription</keyword>
<comment type="subunit">
    <text evidence="12">Binds DNA as homodimer. Interacts with protein E1; this interaction greatly increases E1 DNA-binding activity. Interacts with protein L1; this interaction enhances E2-dependent replication and transcription activation. Interacts with protein L2; this interaction inhibits E2 transcriptional activity but not DNA replication function E2. Interacts with protein E7; this interaction inhibits E7 oncogenic activity. Interacts with host TAF1; this interaction modulates E2-dependent transcriptional regulation. Interacts with host BRD4; this interaction mediates E2 transcriptional activation function. Additionally, the interaction with host BRD4 on mitotic chromosomes mediates tethering of the viral genome. Interacts with host TOPBP1; this interaction is required for optimal viral DNA replication.</text>
</comment>
<evidence type="ECO:0000256" key="2">
    <source>
        <dbReference type="ARBA" id="ARBA00007794"/>
    </source>
</evidence>
<dbReference type="HAMAP" id="MF_04001">
    <property type="entry name" value="PPV_E2"/>
    <property type="match status" value="1"/>
</dbReference>
<dbReference type="InterPro" id="IPR042503">
    <property type="entry name" value="Regulatory_protein_E2_N_1"/>
</dbReference>
<dbReference type="KEGG" id="vg:11187356"/>
<evidence type="ECO:0000256" key="6">
    <source>
        <dbReference type="ARBA" id="ARBA00022562"/>
    </source>
</evidence>
<feature type="domain" description="Papillomavirus E2 C-terminal" evidence="15">
    <location>
        <begin position="306"/>
        <end position="384"/>
    </location>
</feature>
<keyword evidence="9 12" id="KW-0238">DNA-binding</keyword>
<dbReference type="SUPFAM" id="SSF51332">
    <property type="entry name" value="E2 regulatory, transactivation domain"/>
    <property type="match status" value="1"/>
</dbReference>
<evidence type="ECO:0000259" key="14">
    <source>
        <dbReference type="Pfam" id="PF00508"/>
    </source>
</evidence>
<feature type="compositionally biased region" description="Polar residues" evidence="13">
    <location>
        <begin position="212"/>
        <end position="222"/>
    </location>
</feature>
<dbReference type="Gene3D" id="2.170.200.10">
    <property type="entry name" value="Papillomavirus E2 early protein domain"/>
    <property type="match status" value="1"/>
</dbReference>
<dbReference type="GO" id="GO:0039693">
    <property type="term" value="P:viral DNA genome replication"/>
    <property type="evidence" value="ECO:0007669"/>
    <property type="project" value="UniProtKB-UniRule"/>
</dbReference>
<evidence type="ECO:0000256" key="4">
    <source>
        <dbReference type="ARBA" id="ARBA00022518"/>
    </source>
</evidence>
<keyword evidence="6 12" id="KW-1048">Host nucleus</keyword>
<evidence type="ECO:0000256" key="1">
    <source>
        <dbReference type="ARBA" id="ARBA00004147"/>
    </source>
</evidence>
<dbReference type="InterPro" id="IPR012677">
    <property type="entry name" value="Nucleotide-bd_a/b_plait_sf"/>
</dbReference>
<keyword evidence="7 12" id="KW-0235">DNA replication</keyword>
<evidence type="ECO:0000256" key="3">
    <source>
        <dbReference type="ARBA" id="ARBA00022491"/>
    </source>
</evidence>
<keyword evidence="3 12" id="KW-0678">Repressor</keyword>
<dbReference type="Pfam" id="PF00511">
    <property type="entry name" value="PPV_E2_C"/>
    <property type="match status" value="1"/>
</dbReference>
<evidence type="ECO:0000313" key="16">
    <source>
        <dbReference type="EMBL" id="ACU27455.1"/>
    </source>
</evidence>
<dbReference type="Gene3D" id="3.30.70.330">
    <property type="match status" value="1"/>
</dbReference>
<comment type="similarity">
    <text evidence="2">Belongs to the papillomaviridae E8^E2C protein family.</text>
</comment>
<feature type="compositionally biased region" description="Basic and acidic residues" evidence="13">
    <location>
        <begin position="244"/>
        <end position="262"/>
    </location>
</feature>
<feature type="domain" description="Papillomavirus E2 N-terminal" evidence="14">
    <location>
        <begin position="1"/>
        <end position="194"/>
    </location>
</feature>
<dbReference type="OrthoDB" id="15886at10239"/>
<comment type="similarity">
    <text evidence="12">Belongs to the papillomaviridae E2 protein family.</text>
</comment>
<evidence type="ECO:0000256" key="5">
    <source>
        <dbReference type="ARBA" id="ARBA00022553"/>
    </source>
</evidence>
<keyword evidence="10 12" id="KW-0010">Activator</keyword>
<evidence type="ECO:0000256" key="13">
    <source>
        <dbReference type="SAM" id="MobiDB-lite"/>
    </source>
</evidence>
<dbReference type="InterPro" id="IPR036050">
    <property type="entry name" value="Regulatory_protein_E2_N"/>
</dbReference>
<dbReference type="Proteomes" id="UP000159394">
    <property type="component" value="Segment"/>
</dbReference>
<name>C8YJL5_9PAPI</name>
<dbReference type="GO" id="GO:0006260">
    <property type="term" value="P:DNA replication"/>
    <property type="evidence" value="ECO:0007669"/>
    <property type="project" value="UniProtKB-KW"/>
</dbReference>
<protein>
    <recommendedName>
        <fullName evidence="12">Regulatory protein E2</fullName>
    </recommendedName>
</protein>
<gene>
    <name evidence="12" type="primary">E2</name>
</gene>
<keyword evidence="4 12" id="KW-0244">Early protein</keyword>
<evidence type="ECO:0000256" key="12">
    <source>
        <dbReference type="HAMAP-Rule" id="MF_04001"/>
    </source>
</evidence>
<dbReference type="InterPro" id="IPR033668">
    <property type="entry name" value="Reg_prot_E2"/>
</dbReference>
<dbReference type="GO" id="GO:0006275">
    <property type="term" value="P:regulation of DNA replication"/>
    <property type="evidence" value="ECO:0007669"/>
    <property type="project" value="UniProtKB-UniRule"/>
</dbReference>
<feature type="cross-link" description="Glycyl lysine isopeptide (Lys-Gly) (interchain with G-Cter in SUMO)" evidence="12">
    <location>
        <position position="311"/>
    </location>
</feature>
<proteinExistence type="inferred from homology"/>
<comment type="PTM">
    <text evidence="12">Phosphorylated.</text>
</comment>
<dbReference type="Pfam" id="PF00508">
    <property type="entry name" value="PPV_E2_N"/>
    <property type="match status" value="1"/>
</dbReference>
<sequence length="388" mass="44055">MENLSKALDSLQEELLSLYEKNSGDIADQIRHWNLVRKEQVLFHFARKNGVSRIGMSPVPPQSVSQQKAKSAIEQEILLQSLADSQYGSERWTLSDTSKERLLADPPYCFKKNGKQVDVRFDEQPDNLVRYVLWQYIYFQTESDTWSKTEGKLDNLGLYYLDEHHFKVYYVDFRKEAEKYSKTGRYEVLSKLTTPAVPTSPFAATGPATGGDASTSGATARPSTPKKKALPTTPRRSRRYLRPSSRETPRRRGFGRRREGELAGHSTPSPGLVPPSPGEVGQRTQTTPKGNRTRLARLLLDAKDPPVIILKGGPNSLKCIRYRLKSKFSSLFSRASTTWQWTVSDGTERWGRSRMLLSFKDTAQRELFLHTVQLPKSVQYSLGSFDDL</sequence>
<evidence type="ECO:0000256" key="10">
    <source>
        <dbReference type="ARBA" id="ARBA00023159"/>
    </source>
</evidence>
<dbReference type="InterPro" id="IPR001866">
    <property type="entry name" value="PPV_E2_N"/>
</dbReference>
<comment type="caution">
    <text evidence="12">Lacks conserved residue(s) required for the propagation of feature annotation.</text>
</comment>
<accession>C8YJL5</accession>
<reference evidence="16 17" key="1">
    <citation type="journal article" date="2009" name="J. Gen. Virol.">
        <title>Three novel canine papillomaviruses support taxonomic clade formation.</title>
        <authorList>
            <person name="Lange C.E."/>
            <person name="Tobler K."/>
            <person name="Ackermann M."/>
            <person name="Panakova L."/>
            <person name="Thoday K.L."/>
            <person name="Favrot C."/>
        </authorList>
    </citation>
    <scope>NUCLEOTIDE SEQUENCE [LARGE SCALE GENOMIC DNA]</scope>
    <source>
        <strain evidence="16">Zurich</strain>
    </source>
</reference>
<feature type="region of interest" description="DNA-binding domain" evidence="12">
    <location>
        <begin position="304"/>
        <end position="388"/>
    </location>
</feature>
<organism evidence="16 17">
    <name type="scientific">Canis familiaris papillomavirus 6</name>
    <dbReference type="NCBI Taxonomy" id="1513269"/>
    <lineage>
        <taxon>Viruses</taxon>
        <taxon>Monodnaviria</taxon>
        <taxon>Shotokuvirae</taxon>
        <taxon>Cossaviricota</taxon>
        <taxon>Papovaviricetes</taxon>
        <taxon>Zurhausenvirales</taxon>
        <taxon>Papillomaviridae</taxon>
        <taxon>Firstpapillomavirinae</taxon>
        <taxon>Lambdapapillomavirus</taxon>
        <taxon>Lambdapapillomavirus 3</taxon>
    </lineage>
</organism>
<evidence type="ECO:0000256" key="7">
    <source>
        <dbReference type="ARBA" id="ARBA00022705"/>
    </source>
</evidence>
<dbReference type="GO" id="GO:0003700">
    <property type="term" value="F:DNA-binding transcription factor activity"/>
    <property type="evidence" value="ECO:0007669"/>
    <property type="project" value="UniProtKB-UniRule"/>
</dbReference>
<dbReference type="InterPro" id="IPR035975">
    <property type="entry name" value="E2/EBNA1_C_sf"/>
</dbReference>
<dbReference type="SUPFAM" id="SSF54957">
    <property type="entry name" value="Viral DNA-binding domain"/>
    <property type="match status" value="1"/>
</dbReference>
<feature type="compositionally biased region" description="Basic residues" evidence="13">
    <location>
        <begin position="224"/>
        <end position="241"/>
    </location>
</feature>
<evidence type="ECO:0000259" key="15">
    <source>
        <dbReference type="Pfam" id="PF00511"/>
    </source>
</evidence>
<dbReference type="GO" id="GO:0000166">
    <property type="term" value="F:nucleotide binding"/>
    <property type="evidence" value="ECO:0007669"/>
    <property type="project" value="UniProtKB-UniRule"/>
</dbReference>
<evidence type="ECO:0000313" key="17">
    <source>
        <dbReference type="Proteomes" id="UP000159394"/>
    </source>
</evidence>
<keyword evidence="17" id="KW-1185">Reference proteome</keyword>
<comment type="function">
    <text evidence="12">Plays a role in the initiation of viral DNA replication. A dimer of E2 interacts with a dimer of E1 in order to improve specificity of E1 DNA binding activity. Once the complex recognizes and binds DNA at specific sites, the E2 dimer is removed from DNA. E2 also regulates viral transcription through binding to the E2RE response element (5'-ACCNNNNNNGGT-3') present in multiple copies in the regulatory regions of the viral genome. Activates or represses transcription depending on E2RE's position with regards to proximal promoter elements including the TATA-box. Repression occurs by sterically hindering the assembly of the transcription initiation complex.</text>
</comment>
<dbReference type="InterPro" id="IPR000427">
    <property type="entry name" value="Papillomavirus_E2_C"/>
</dbReference>
<evidence type="ECO:0000256" key="9">
    <source>
        <dbReference type="ARBA" id="ARBA00023125"/>
    </source>
</evidence>
<keyword evidence="12" id="KW-1017">Isopeptide bond</keyword>
<dbReference type="EMBL" id="FJ492744">
    <property type="protein sequence ID" value="ACU27455.1"/>
    <property type="molecule type" value="Genomic_DNA"/>
</dbReference>
<dbReference type="GO" id="GO:0006351">
    <property type="term" value="P:DNA-templated transcription"/>
    <property type="evidence" value="ECO:0007669"/>
    <property type="project" value="UniProtKB-UniRule"/>
</dbReference>
<dbReference type="GO" id="GO:0042025">
    <property type="term" value="C:host cell nucleus"/>
    <property type="evidence" value="ECO:0007669"/>
    <property type="project" value="UniProtKB-SubCell"/>
</dbReference>
<dbReference type="RefSeq" id="YP_003204678.1">
    <property type="nucleotide sequence ID" value="NC_013237.1"/>
</dbReference>
<keyword evidence="8 12" id="KW-0805">Transcription regulation</keyword>
<comment type="subcellular location">
    <subcellularLocation>
        <location evidence="1 12">Host nucleus</location>
    </subcellularLocation>
</comment>
<keyword evidence="5 12" id="KW-0597">Phosphoprotein</keyword>